<feature type="transmembrane region" description="Helical" evidence="7">
    <location>
        <begin position="197"/>
        <end position="215"/>
    </location>
</feature>
<comment type="subcellular location">
    <subcellularLocation>
        <location evidence="1">Cell membrane</location>
        <topology evidence="1">Multi-pass membrane protein</topology>
    </subcellularLocation>
</comment>
<keyword evidence="3" id="KW-1003">Cell membrane</keyword>
<feature type="transmembrane region" description="Helical" evidence="7">
    <location>
        <begin position="39"/>
        <end position="56"/>
    </location>
</feature>
<feature type="transmembrane region" description="Helical" evidence="7">
    <location>
        <begin position="68"/>
        <end position="86"/>
    </location>
</feature>
<dbReference type="Pfam" id="PF01757">
    <property type="entry name" value="Acyl_transf_3"/>
    <property type="match status" value="1"/>
</dbReference>
<dbReference type="GO" id="GO:0009246">
    <property type="term" value="P:enterobacterial common antigen biosynthetic process"/>
    <property type="evidence" value="ECO:0007669"/>
    <property type="project" value="TreeGrafter"/>
</dbReference>
<comment type="caution">
    <text evidence="9">The sequence shown here is derived from an EMBL/GenBank/DDBJ whole genome shotgun (WGS) entry which is preliminary data.</text>
</comment>
<dbReference type="InterPro" id="IPR002656">
    <property type="entry name" value="Acyl_transf_3_dom"/>
</dbReference>
<gene>
    <name evidence="9" type="ORF">GQF63_00285</name>
</gene>
<evidence type="ECO:0000259" key="8">
    <source>
        <dbReference type="Pfam" id="PF01757"/>
    </source>
</evidence>
<protein>
    <submittedName>
        <fullName evidence="9">Acyltransferase family protein</fullName>
    </submittedName>
</protein>
<keyword evidence="9" id="KW-0808">Transferase</keyword>
<evidence type="ECO:0000256" key="6">
    <source>
        <dbReference type="ARBA" id="ARBA00023136"/>
    </source>
</evidence>
<feature type="domain" description="Acyltransferase 3" evidence="8">
    <location>
        <begin position="3"/>
        <end position="298"/>
    </location>
</feature>
<keyword evidence="10" id="KW-1185">Reference proteome</keyword>
<dbReference type="GO" id="GO:0016413">
    <property type="term" value="F:O-acetyltransferase activity"/>
    <property type="evidence" value="ECO:0007669"/>
    <property type="project" value="TreeGrafter"/>
</dbReference>
<organism evidence="9 10">
    <name type="scientific">Sphingobacterium humi</name>
    <dbReference type="NCBI Taxonomy" id="1796905"/>
    <lineage>
        <taxon>Bacteria</taxon>
        <taxon>Pseudomonadati</taxon>
        <taxon>Bacteroidota</taxon>
        <taxon>Sphingobacteriia</taxon>
        <taxon>Sphingobacteriales</taxon>
        <taxon>Sphingobacteriaceae</taxon>
        <taxon>Sphingobacterium</taxon>
    </lineage>
</organism>
<dbReference type="GO" id="GO:0005886">
    <property type="term" value="C:plasma membrane"/>
    <property type="evidence" value="ECO:0007669"/>
    <property type="project" value="UniProtKB-SubCell"/>
</dbReference>
<feature type="transmembrane region" description="Helical" evidence="7">
    <location>
        <begin position="106"/>
        <end position="123"/>
    </location>
</feature>
<evidence type="ECO:0000256" key="3">
    <source>
        <dbReference type="ARBA" id="ARBA00022475"/>
    </source>
</evidence>
<reference evidence="9 10" key="1">
    <citation type="submission" date="2019-12" db="EMBL/GenBank/DDBJ databases">
        <authorList>
            <person name="Dong K."/>
        </authorList>
    </citation>
    <scope>NUCLEOTIDE SEQUENCE [LARGE SCALE GENOMIC DNA]</scope>
    <source>
        <strain evidence="9 10">JCM 31225</strain>
    </source>
</reference>
<feature type="transmembrane region" description="Helical" evidence="7">
    <location>
        <begin position="221"/>
        <end position="240"/>
    </location>
</feature>
<evidence type="ECO:0000256" key="2">
    <source>
        <dbReference type="ARBA" id="ARBA00007400"/>
    </source>
</evidence>
<sequence>MRNASLDIFKLILSFFVIGIHCNFLSDYNESTSFYLNEGLFRIAVPFFILVTGYYFDRIQTPKQLFNWALRIFILFIFWTLVYFPIWNKEPKLIIKAILAGNGYAHLWYVIHMIVAGVIFYYIKKYKFFNNLFFPILLFSLGCIIQYSCTYSHNETIHKFFRFAMMVYRNFLFVGLPFLMIGYYLKQNKSKGNWKLLLLSFLLYFSEVSVNYMLSRGYPNPIFDISFTLIIITPLLFLSIKQLQIPFNKGKQIALVASAVYFSHLWILNFLTSFGIQDSIHKWLITCLLSVLLSFPIIYVNSKLPYKIL</sequence>
<keyword evidence="5 7" id="KW-1133">Transmembrane helix</keyword>
<accession>A0A6N8KWZ0</accession>
<evidence type="ECO:0000313" key="10">
    <source>
        <dbReference type="Proteomes" id="UP000435036"/>
    </source>
</evidence>
<dbReference type="EMBL" id="WSQA01000001">
    <property type="protein sequence ID" value="MVZ60448.1"/>
    <property type="molecule type" value="Genomic_DNA"/>
</dbReference>
<dbReference type="PANTHER" id="PTHR40074">
    <property type="entry name" value="O-ACETYLTRANSFERASE WECH"/>
    <property type="match status" value="1"/>
</dbReference>
<feature type="transmembrane region" description="Helical" evidence="7">
    <location>
        <begin position="128"/>
        <end position="147"/>
    </location>
</feature>
<keyword evidence="4 7" id="KW-0812">Transmembrane</keyword>
<feature type="transmembrane region" description="Helical" evidence="7">
    <location>
        <begin position="167"/>
        <end position="185"/>
    </location>
</feature>
<evidence type="ECO:0000256" key="4">
    <source>
        <dbReference type="ARBA" id="ARBA00022692"/>
    </source>
</evidence>
<keyword evidence="9" id="KW-0012">Acyltransferase</keyword>
<feature type="transmembrane region" description="Helical" evidence="7">
    <location>
        <begin position="283"/>
        <end position="300"/>
    </location>
</feature>
<dbReference type="RefSeq" id="WP_160367105.1">
    <property type="nucleotide sequence ID" value="NZ_WSQA01000001.1"/>
</dbReference>
<dbReference type="Proteomes" id="UP000435036">
    <property type="component" value="Unassembled WGS sequence"/>
</dbReference>
<evidence type="ECO:0000313" key="9">
    <source>
        <dbReference type="EMBL" id="MVZ60448.1"/>
    </source>
</evidence>
<proteinExistence type="inferred from homology"/>
<comment type="similarity">
    <text evidence="2">Belongs to the acyltransferase 3 family.</text>
</comment>
<feature type="transmembrane region" description="Helical" evidence="7">
    <location>
        <begin position="7"/>
        <end position="27"/>
    </location>
</feature>
<dbReference type="PANTHER" id="PTHR40074:SF2">
    <property type="entry name" value="O-ACETYLTRANSFERASE WECH"/>
    <property type="match status" value="1"/>
</dbReference>
<dbReference type="OrthoDB" id="265992at2"/>
<keyword evidence="6 7" id="KW-0472">Membrane</keyword>
<evidence type="ECO:0000256" key="1">
    <source>
        <dbReference type="ARBA" id="ARBA00004651"/>
    </source>
</evidence>
<evidence type="ECO:0000256" key="5">
    <source>
        <dbReference type="ARBA" id="ARBA00022989"/>
    </source>
</evidence>
<feature type="transmembrane region" description="Helical" evidence="7">
    <location>
        <begin position="252"/>
        <end position="271"/>
    </location>
</feature>
<evidence type="ECO:0000256" key="7">
    <source>
        <dbReference type="SAM" id="Phobius"/>
    </source>
</evidence>
<name>A0A6N8KWZ0_9SPHI</name>
<dbReference type="AlphaFoldDB" id="A0A6N8KWZ0"/>